<feature type="transmembrane region" description="Helical" evidence="1">
    <location>
        <begin position="222"/>
        <end position="245"/>
    </location>
</feature>
<organism evidence="3 4">
    <name type="scientific">Corynebacterium tuscaniense</name>
    <dbReference type="NCBI Taxonomy" id="302449"/>
    <lineage>
        <taxon>Bacteria</taxon>
        <taxon>Bacillati</taxon>
        <taxon>Actinomycetota</taxon>
        <taxon>Actinomycetes</taxon>
        <taxon>Mycobacteriales</taxon>
        <taxon>Corynebacteriaceae</taxon>
        <taxon>Corynebacterium</taxon>
    </lineage>
</organism>
<proteinExistence type="predicted"/>
<keyword evidence="1" id="KW-0812">Transmembrane</keyword>
<evidence type="ECO:0000259" key="2">
    <source>
        <dbReference type="Pfam" id="PF20148"/>
    </source>
</evidence>
<evidence type="ECO:0000313" key="3">
    <source>
        <dbReference type="EMBL" id="PMC63734.1"/>
    </source>
</evidence>
<feature type="domain" description="DUF6531" evidence="2">
    <location>
        <begin position="325"/>
        <end position="396"/>
    </location>
</feature>
<name>A0A2N6T373_9CORY</name>
<keyword evidence="1" id="KW-0472">Membrane</keyword>
<comment type="caution">
    <text evidence="3">The sequence shown here is derived from an EMBL/GenBank/DDBJ whole genome shotgun (WGS) entry which is preliminary data.</text>
</comment>
<sequence>MIPIRLRAFFVYESRHFDIGGDTGELHASAREWRTFGQSAIEASGDMKALNASRFFGDEGDKYRELVNAHFPSQLTTTGDAHTGVGDAIRAYAEALAGHKIDMGRVTESARRHHREVNDAVIDFYRAGGSAVLGGAGAGEAAEAYARYQQAKALWDADVADAERIKAALKQDVETQVGVINGLARESYAENPNNMQKAWDSIKDFFVEHSDALKVIADILQVVGMALAFVCAPLGIAVAALGVLLKAGLAAAGQCSWGEVIFDAITMGIPGGGKALQFGAKAMKQAAGSAALKSAGAINKLGSEKLATDFYRTITRGREVCFKLEPVDMATGNMVDFQTDVFIDGTLPLVVDRNANTNHQFGRALGTRWVTTMDVRIEICDGEIFMLTPDGALLTFPPAPEDGSEVRADGRPWLLSYSDGAYHVRNWGCPQMVDT</sequence>
<dbReference type="RefSeq" id="WP_102724385.1">
    <property type="nucleotide sequence ID" value="NZ_PNHG01000017.1"/>
</dbReference>
<reference evidence="3 4" key="1">
    <citation type="submission" date="2017-09" db="EMBL/GenBank/DDBJ databases">
        <title>Bacterial strain isolated from the female urinary microbiota.</title>
        <authorList>
            <person name="Thomas-White K."/>
            <person name="Kumar N."/>
            <person name="Forster S."/>
            <person name="Putonti C."/>
            <person name="Lawley T."/>
            <person name="Wolfe A.J."/>
        </authorList>
    </citation>
    <scope>NUCLEOTIDE SEQUENCE [LARGE SCALE GENOMIC DNA]</scope>
    <source>
        <strain evidence="3 4">UMB0792</strain>
    </source>
</reference>
<dbReference type="EMBL" id="PNHG01000017">
    <property type="protein sequence ID" value="PMC63734.1"/>
    <property type="molecule type" value="Genomic_DNA"/>
</dbReference>
<dbReference type="AlphaFoldDB" id="A0A2N6T373"/>
<keyword evidence="1" id="KW-1133">Transmembrane helix</keyword>
<keyword evidence="4" id="KW-1185">Reference proteome</keyword>
<dbReference type="Pfam" id="PF20148">
    <property type="entry name" value="DUF6531"/>
    <property type="match status" value="1"/>
</dbReference>
<dbReference type="Proteomes" id="UP000235836">
    <property type="component" value="Unassembled WGS sequence"/>
</dbReference>
<accession>A0A2N6T373</accession>
<evidence type="ECO:0000313" key="4">
    <source>
        <dbReference type="Proteomes" id="UP000235836"/>
    </source>
</evidence>
<protein>
    <recommendedName>
        <fullName evidence="2">DUF6531 domain-containing protein</fullName>
    </recommendedName>
</protein>
<evidence type="ECO:0000256" key="1">
    <source>
        <dbReference type="SAM" id="Phobius"/>
    </source>
</evidence>
<gene>
    <name evidence="3" type="ORF">CJ203_09365</name>
</gene>
<dbReference type="InterPro" id="IPR045351">
    <property type="entry name" value="DUF6531"/>
</dbReference>